<feature type="disulfide bond" evidence="10">
    <location>
        <begin position="470"/>
        <end position="485"/>
    </location>
</feature>
<feature type="domain" description="SRCR" evidence="16">
    <location>
        <begin position="167"/>
        <end position="275"/>
    </location>
</feature>
<dbReference type="CDD" id="cd01099">
    <property type="entry name" value="PAN_AP_HGF"/>
    <property type="match status" value="1"/>
</dbReference>
<dbReference type="Gene3D" id="3.10.250.10">
    <property type="entry name" value="SRCR-like domain"/>
    <property type="match status" value="2"/>
</dbReference>
<evidence type="ECO:0000256" key="14">
    <source>
        <dbReference type="SAM" id="SignalP"/>
    </source>
</evidence>
<dbReference type="CDD" id="cd00112">
    <property type="entry name" value="LDLa"/>
    <property type="match status" value="3"/>
</dbReference>
<dbReference type="InterPro" id="IPR001254">
    <property type="entry name" value="Trypsin_dom"/>
</dbReference>
<evidence type="ECO:0000256" key="10">
    <source>
        <dbReference type="PROSITE-ProRule" id="PRU00124"/>
    </source>
</evidence>
<dbReference type="Gene3D" id="2.40.10.10">
    <property type="entry name" value="Trypsin-like serine proteases"/>
    <property type="match status" value="1"/>
</dbReference>
<feature type="chain" id="PRO_5045117379" description="Acrosin" evidence="14">
    <location>
        <begin position="24"/>
        <end position="894"/>
    </location>
</feature>
<evidence type="ECO:0000256" key="2">
    <source>
        <dbReference type="ARBA" id="ARBA00012050"/>
    </source>
</evidence>
<dbReference type="PROSITE" id="PS01209">
    <property type="entry name" value="LDLRA_1"/>
    <property type="match status" value="2"/>
</dbReference>
<dbReference type="SUPFAM" id="SSF57424">
    <property type="entry name" value="LDL receptor-like module"/>
    <property type="match status" value="3"/>
</dbReference>
<dbReference type="PROSITE" id="PS50948">
    <property type="entry name" value="PAN"/>
    <property type="match status" value="1"/>
</dbReference>
<dbReference type="InterPro" id="IPR002172">
    <property type="entry name" value="LDrepeatLR_classA_rpt"/>
</dbReference>
<protein>
    <recommendedName>
        <fullName evidence="3">Acrosin</fullName>
        <ecNumber evidence="2">3.4.21.10</ecNumber>
    </recommendedName>
</protein>
<name>A0ABP0GGN4_CLALP</name>
<accession>A0ABP0GGN4</accession>
<feature type="disulfide bond" evidence="10">
    <location>
        <begin position="306"/>
        <end position="321"/>
    </location>
</feature>
<feature type="domain" description="Apple" evidence="17">
    <location>
        <begin position="364"/>
        <end position="450"/>
    </location>
</feature>
<evidence type="ECO:0000256" key="8">
    <source>
        <dbReference type="ARBA" id="ARBA00023157"/>
    </source>
</evidence>
<evidence type="ECO:0000256" key="13">
    <source>
        <dbReference type="SAM" id="MobiDB-lite"/>
    </source>
</evidence>
<reference evidence="18 19" key="1">
    <citation type="submission" date="2024-02" db="EMBL/GenBank/DDBJ databases">
        <authorList>
            <person name="Daric V."/>
            <person name="Darras S."/>
        </authorList>
    </citation>
    <scope>NUCLEOTIDE SEQUENCE [LARGE SCALE GENOMIC DNA]</scope>
</reference>
<evidence type="ECO:0000256" key="7">
    <source>
        <dbReference type="ARBA" id="ARBA00022825"/>
    </source>
</evidence>
<dbReference type="SUPFAM" id="SSF50494">
    <property type="entry name" value="Trypsin-like serine proteases"/>
    <property type="match status" value="1"/>
</dbReference>
<dbReference type="CDD" id="cd00190">
    <property type="entry name" value="Tryp_SPc"/>
    <property type="match status" value="1"/>
</dbReference>
<proteinExistence type="predicted"/>
<dbReference type="PANTHER" id="PTHR24252">
    <property type="entry name" value="ACROSIN-RELATED"/>
    <property type="match status" value="1"/>
</dbReference>
<dbReference type="Gene3D" id="4.10.400.10">
    <property type="entry name" value="Low-density Lipoprotein Receptor"/>
    <property type="match status" value="3"/>
</dbReference>
<feature type="disulfide bond" evidence="10">
    <location>
        <begin position="349"/>
        <end position="364"/>
    </location>
</feature>
<keyword evidence="5" id="KW-0677">Repeat</keyword>
<sequence>MKVNLFIVIVFVICMQCISLGESGKRNGNFRGRAQRQPSPARGRTGSGKKRGRSRQQGRAGLPAGAPVWGSVEISHESFGGSSSSITEQDDSFTSFSILINDDDLTIPNDNFWQSLFGPSFTNEEEEEQEEEVVVNDGGEVEDDHEEEAIPWRGLGSFTGDIRLDCLGASKGGRCTKGAVQVYNRENDRWGTVCANRWTRRESKVVCNFLQFSNGVKRALKLRKKKLSSEIRELPIFFRDVRCVGDEANLNLCIGNLVTEENPCTPERFAGVVCSGVQEVSESVLCLSPAISCRNGERCIQPSNVCDGTSDCPWGTDEEDCEGGRDHCMTNQYWCGTGSGGCITENYVCDGDRDCANGNDEDGCEDHLSHFEATRKYKLDLPSHGYDSGWRHATPYLCAKKCREESRFRCVSFDYNKFLRECDLSHQRVRDVGRIRPLDASNWEHYEMTSVKSCSEFQCGDLCIPSSQVCDENRDCPDGSDEANCETEEEDQEIHLRLTSGLSFHGRLEVKRGSGSYGLVCNIGWTINEANVACKQLGFRLGAVKALSGMTFHGANLEYKLSGVSCTGRESSLDECTHDSYNDVSCPMDHDAGVFCRTESAPTTTPIATVSASTTTTTTRTTTTTTTTTASTVTMPSCGTKSANNGFLARIVGGNNAAAHAWPWQAGIWLPWQFLCGGSLIGSCWVLTAAHCFSDSYPINYYTVRLGDHNTKESDGTEQDLKLQQFISHERYNTNSYDNDIALLELRGVNGRCATFNNEVKPVCLPTSTTQFPAEKNCYIVGWGQIDSNSKLPYTEILKQAQVPLISKEQCRLRTVYGNILTENMLCAGYLRGGVDTCKGDSGGPLLCHSDEDDHYYVWGVVSFGNGCAQPNSPGIYAVVANYLQWITRNTNAP</sequence>
<dbReference type="SUPFAM" id="SSF56487">
    <property type="entry name" value="SRCR-like"/>
    <property type="match status" value="2"/>
</dbReference>
<evidence type="ECO:0000256" key="3">
    <source>
        <dbReference type="ARBA" id="ARBA00017161"/>
    </source>
</evidence>
<dbReference type="PANTHER" id="PTHR24252:SF8">
    <property type="entry name" value="ACROSIN"/>
    <property type="match status" value="1"/>
</dbReference>
<feature type="region of interest" description="Disordered" evidence="13">
    <location>
        <begin position="26"/>
        <end position="67"/>
    </location>
</feature>
<keyword evidence="4 12" id="KW-0645">Protease</keyword>
<feature type="compositionally biased region" description="Basic residues" evidence="13">
    <location>
        <begin position="47"/>
        <end position="56"/>
    </location>
</feature>
<evidence type="ECO:0000313" key="19">
    <source>
        <dbReference type="Proteomes" id="UP001642483"/>
    </source>
</evidence>
<dbReference type="Pfam" id="PF00024">
    <property type="entry name" value="PAN_1"/>
    <property type="match status" value="1"/>
</dbReference>
<evidence type="ECO:0000259" key="16">
    <source>
        <dbReference type="PROSITE" id="PS50287"/>
    </source>
</evidence>
<evidence type="ECO:0000313" key="18">
    <source>
        <dbReference type="EMBL" id="CAK8690935.1"/>
    </source>
</evidence>
<dbReference type="SMART" id="SM00192">
    <property type="entry name" value="LDLa"/>
    <property type="match status" value="3"/>
</dbReference>
<dbReference type="InterPro" id="IPR009003">
    <property type="entry name" value="Peptidase_S1_PA"/>
</dbReference>
<dbReference type="EMBL" id="CAWYQH010000119">
    <property type="protein sequence ID" value="CAK8690935.1"/>
    <property type="molecule type" value="Genomic_DNA"/>
</dbReference>
<dbReference type="InterPro" id="IPR018114">
    <property type="entry name" value="TRYPSIN_HIS"/>
</dbReference>
<dbReference type="PROSITE" id="PS00134">
    <property type="entry name" value="TRYPSIN_HIS"/>
    <property type="match status" value="1"/>
</dbReference>
<feature type="signal peptide" evidence="14">
    <location>
        <begin position="1"/>
        <end position="23"/>
    </location>
</feature>
<dbReference type="InterPro" id="IPR033116">
    <property type="entry name" value="TRYPSIN_SER"/>
</dbReference>
<dbReference type="PROSITE" id="PS50240">
    <property type="entry name" value="TRYPSIN_DOM"/>
    <property type="match status" value="1"/>
</dbReference>
<evidence type="ECO:0000256" key="6">
    <source>
        <dbReference type="ARBA" id="ARBA00022801"/>
    </source>
</evidence>
<evidence type="ECO:0000259" key="15">
    <source>
        <dbReference type="PROSITE" id="PS50240"/>
    </source>
</evidence>
<organism evidence="18 19">
    <name type="scientific">Clavelina lepadiformis</name>
    <name type="common">Light-bulb sea squirt</name>
    <name type="synonym">Ascidia lepadiformis</name>
    <dbReference type="NCBI Taxonomy" id="159417"/>
    <lineage>
        <taxon>Eukaryota</taxon>
        <taxon>Metazoa</taxon>
        <taxon>Chordata</taxon>
        <taxon>Tunicata</taxon>
        <taxon>Ascidiacea</taxon>
        <taxon>Aplousobranchia</taxon>
        <taxon>Clavelinidae</taxon>
        <taxon>Clavelina</taxon>
    </lineage>
</organism>
<dbReference type="SUPFAM" id="SSF57414">
    <property type="entry name" value="Hairpin loop containing domain-like"/>
    <property type="match status" value="1"/>
</dbReference>
<dbReference type="SMART" id="SM00020">
    <property type="entry name" value="Tryp_SPc"/>
    <property type="match status" value="1"/>
</dbReference>
<dbReference type="EC" id="3.4.21.10" evidence="2"/>
<evidence type="ECO:0000256" key="1">
    <source>
        <dbReference type="ARBA" id="ARBA00001656"/>
    </source>
</evidence>
<dbReference type="Gene3D" id="3.50.4.10">
    <property type="entry name" value="Hepatocyte Growth Factor"/>
    <property type="match status" value="1"/>
</dbReference>
<keyword evidence="8 11" id="KW-1015">Disulfide bond</keyword>
<feature type="disulfide bond" evidence="11">
    <location>
        <begin position="243"/>
        <end position="253"/>
    </location>
</feature>
<dbReference type="InterPro" id="IPR043504">
    <property type="entry name" value="Peptidase_S1_PA_chymotrypsin"/>
</dbReference>
<dbReference type="InterPro" id="IPR023415">
    <property type="entry name" value="LDLR_class-A_CS"/>
</dbReference>
<dbReference type="Proteomes" id="UP001642483">
    <property type="component" value="Unassembled WGS sequence"/>
</dbReference>
<dbReference type="InterPro" id="IPR036772">
    <property type="entry name" value="SRCR-like_dom_sf"/>
</dbReference>
<keyword evidence="9" id="KW-0325">Glycoprotein</keyword>
<feature type="disulfide bond" evidence="11">
    <location>
        <begin position="566"/>
        <end position="576"/>
    </location>
</feature>
<evidence type="ECO:0000256" key="12">
    <source>
        <dbReference type="RuleBase" id="RU363034"/>
    </source>
</evidence>
<dbReference type="PROSITE" id="PS50287">
    <property type="entry name" value="SRCR_2"/>
    <property type="match status" value="2"/>
</dbReference>
<keyword evidence="19" id="KW-1185">Reference proteome</keyword>
<dbReference type="PRINTS" id="PR00261">
    <property type="entry name" value="LDLRECEPTOR"/>
</dbReference>
<comment type="catalytic activity">
    <reaction evidence="1">
        <text>Preferential cleavage: Arg-|-Xaa, Lys-|-Xaa.</text>
        <dbReference type="EC" id="3.4.21.10"/>
    </reaction>
</comment>
<dbReference type="InterPro" id="IPR003609">
    <property type="entry name" value="Pan_app"/>
</dbReference>
<dbReference type="PROSITE" id="PS00135">
    <property type="entry name" value="TRYPSIN_SER"/>
    <property type="match status" value="1"/>
</dbReference>
<dbReference type="InterPro" id="IPR036055">
    <property type="entry name" value="LDL_receptor-like_sf"/>
</dbReference>
<comment type="caution">
    <text evidence="18">The sequence shown here is derived from an EMBL/GenBank/DDBJ whole genome shotgun (WGS) entry which is preliminary data.</text>
</comment>
<evidence type="ECO:0000256" key="11">
    <source>
        <dbReference type="PROSITE-ProRule" id="PRU00196"/>
    </source>
</evidence>
<keyword evidence="6 12" id="KW-0378">Hydrolase</keyword>
<dbReference type="SMART" id="SM00202">
    <property type="entry name" value="SR"/>
    <property type="match status" value="2"/>
</dbReference>
<keyword evidence="7 12" id="KW-0720">Serine protease</keyword>
<comment type="caution">
    <text evidence="11">Lacks conserved residue(s) required for the propagation of feature annotation.</text>
</comment>
<gene>
    <name evidence="18" type="ORF">CVLEPA_LOCUS23480</name>
</gene>
<feature type="domain" description="Peptidase S1" evidence="15">
    <location>
        <begin position="651"/>
        <end position="892"/>
    </location>
</feature>
<dbReference type="Pfam" id="PF00530">
    <property type="entry name" value="SRCR"/>
    <property type="match status" value="2"/>
</dbReference>
<dbReference type="Pfam" id="PF00089">
    <property type="entry name" value="Trypsin"/>
    <property type="match status" value="1"/>
</dbReference>
<evidence type="ECO:0000256" key="4">
    <source>
        <dbReference type="ARBA" id="ARBA00022670"/>
    </source>
</evidence>
<dbReference type="InterPro" id="IPR001190">
    <property type="entry name" value="SRCR"/>
</dbReference>
<feature type="domain" description="SRCR" evidence="16">
    <location>
        <begin position="496"/>
        <end position="597"/>
    </location>
</feature>
<evidence type="ECO:0000256" key="9">
    <source>
        <dbReference type="ARBA" id="ARBA00023180"/>
    </source>
</evidence>
<dbReference type="Pfam" id="PF00057">
    <property type="entry name" value="Ldl_recept_a"/>
    <property type="match status" value="3"/>
</dbReference>
<evidence type="ECO:0000256" key="5">
    <source>
        <dbReference type="ARBA" id="ARBA00022737"/>
    </source>
</evidence>
<dbReference type="PROSITE" id="PS50068">
    <property type="entry name" value="LDLRA_2"/>
    <property type="match status" value="3"/>
</dbReference>
<keyword evidence="14" id="KW-0732">Signal</keyword>
<evidence type="ECO:0000259" key="17">
    <source>
        <dbReference type="PROSITE" id="PS50948"/>
    </source>
</evidence>